<evidence type="ECO:0000313" key="4">
    <source>
        <dbReference type="EMBL" id="VTJ77747.1"/>
    </source>
</evidence>
<dbReference type="Proteomes" id="UP000662637">
    <property type="component" value="Unassembled WGS sequence"/>
</dbReference>
<feature type="transmembrane region" description="Helical" evidence="2">
    <location>
        <begin position="12"/>
        <end position="35"/>
    </location>
</feature>
<feature type="transmembrane region" description="Helical" evidence="2">
    <location>
        <begin position="82"/>
        <end position="115"/>
    </location>
</feature>
<keyword evidence="5" id="KW-1185">Reference proteome</keyword>
<keyword evidence="2" id="KW-0812">Transmembrane</keyword>
<feature type="transmembrane region" description="Helical" evidence="2">
    <location>
        <begin position="154"/>
        <end position="178"/>
    </location>
</feature>
<keyword evidence="2" id="KW-1133">Transmembrane helix</keyword>
<gene>
    <name evidence="3" type="ORF">GHT09_001355</name>
    <name evidence="4" type="ORF">MONAX_5E003570</name>
</gene>
<organism evidence="4 5">
    <name type="scientific">Marmota monax</name>
    <name type="common">Woodchuck</name>
    <dbReference type="NCBI Taxonomy" id="9995"/>
    <lineage>
        <taxon>Eukaryota</taxon>
        <taxon>Metazoa</taxon>
        <taxon>Chordata</taxon>
        <taxon>Craniata</taxon>
        <taxon>Vertebrata</taxon>
        <taxon>Euteleostomi</taxon>
        <taxon>Mammalia</taxon>
        <taxon>Eutheria</taxon>
        <taxon>Euarchontoglires</taxon>
        <taxon>Glires</taxon>
        <taxon>Rodentia</taxon>
        <taxon>Sciuromorpha</taxon>
        <taxon>Sciuridae</taxon>
        <taxon>Xerinae</taxon>
        <taxon>Marmotini</taxon>
        <taxon>Marmota</taxon>
    </lineage>
</organism>
<dbReference type="EMBL" id="WJEC01007806">
    <property type="protein sequence ID" value="KAF7467260.1"/>
    <property type="molecule type" value="Genomic_DNA"/>
</dbReference>
<evidence type="ECO:0000313" key="5">
    <source>
        <dbReference type="Proteomes" id="UP000335636"/>
    </source>
</evidence>
<reference evidence="3" key="2">
    <citation type="submission" date="2020-08" db="EMBL/GenBank/DDBJ databases">
        <authorList>
            <person name="Shumante A."/>
            <person name="Zimin A.V."/>
            <person name="Puiu D."/>
            <person name="Salzberg S.L."/>
        </authorList>
    </citation>
    <scope>NUCLEOTIDE SEQUENCE</scope>
    <source>
        <strain evidence="3">WC2-LM</strain>
        <tissue evidence="3">Liver</tissue>
    </source>
</reference>
<feature type="transmembrane region" description="Helical" evidence="2">
    <location>
        <begin position="184"/>
        <end position="209"/>
    </location>
</feature>
<sequence length="328" mass="34616">MSLNSAGAQYVRAVVITVITTITVTITTIIATITIITIITTITTTITIIPMATMDCILWSPSLEQQAPSSPPSPPSPSLPQIITIPTTITIIIITIIIIFTITTTFTITIIITIITNIITINHHHYHHHHHHHPSGHYGLHPLESQLGAPSTTITITTIITTITITTIAITITITTIITTITTTIITITTTIITITIATIIATTFDCYYPEHTSAFQSPPVSSSQKLHPGVLGVGAASPDGAAPPEVVREPQRTPCSPWGCPGVGWAPTIPILQTPQAAPIGPGGSCRQTRCQEPGEDAAQGGLAGHLAPLAMPTLPRGSQVVLEQGD</sequence>
<evidence type="ECO:0000256" key="2">
    <source>
        <dbReference type="SAM" id="Phobius"/>
    </source>
</evidence>
<feature type="region of interest" description="Disordered" evidence="1">
    <location>
        <begin position="277"/>
        <end position="303"/>
    </location>
</feature>
<evidence type="ECO:0000313" key="3">
    <source>
        <dbReference type="EMBL" id="KAF7467260.1"/>
    </source>
</evidence>
<keyword evidence="2" id="KW-0472">Membrane</keyword>
<dbReference type="Proteomes" id="UP000335636">
    <property type="component" value="Unassembled WGS sequence"/>
</dbReference>
<protein>
    <submittedName>
        <fullName evidence="4">Uncharacterized protein</fullName>
    </submittedName>
</protein>
<name>A0A5E4C769_MARMO</name>
<reference evidence="4 5" key="1">
    <citation type="submission" date="2019-04" db="EMBL/GenBank/DDBJ databases">
        <authorList>
            <person name="Alioto T."/>
            <person name="Alioto T."/>
        </authorList>
    </citation>
    <scope>NUCLEOTIDE SEQUENCE [LARGE SCALE GENOMIC DNA]</scope>
</reference>
<dbReference type="AlphaFoldDB" id="A0A5E4C769"/>
<proteinExistence type="predicted"/>
<evidence type="ECO:0000256" key="1">
    <source>
        <dbReference type="SAM" id="MobiDB-lite"/>
    </source>
</evidence>
<accession>A0A5E4C769</accession>
<dbReference type="EMBL" id="CABDUW010000994">
    <property type="protein sequence ID" value="VTJ77747.1"/>
    <property type="molecule type" value="Genomic_DNA"/>
</dbReference>